<name>A0ABU1VI94_9BURK</name>
<dbReference type="EMBL" id="JAVDWE010000020">
    <property type="protein sequence ID" value="MDR7097203.1"/>
    <property type="molecule type" value="Genomic_DNA"/>
</dbReference>
<dbReference type="Proteomes" id="UP001265550">
    <property type="component" value="Unassembled WGS sequence"/>
</dbReference>
<proteinExistence type="predicted"/>
<sequence length="164" mass="18740">MKNGNHASPDSGTQHESIGHYTLFVINMVLSLTVMYFVMFSMIDGWFDFRNNLNMLYMALTMVAPMGIIMLFTMRGMYQRKPLNWALHVVLALIFVAALAATRQQSAIGDRQFIASMIPHHSGAILMCREARIQDVELIKLCEEITSAQRREIEQMNAIRARLE</sequence>
<evidence type="ECO:0000256" key="1">
    <source>
        <dbReference type="SAM" id="Phobius"/>
    </source>
</evidence>
<evidence type="ECO:0000259" key="2">
    <source>
        <dbReference type="Pfam" id="PF03713"/>
    </source>
</evidence>
<protein>
    <submittedName>
        <fullName evidence="3">Uncharacterized protein (DUF305 family)</fullName>
    </submittedName>
</protein>
<dbReference type="RefSeq" id="WP_310309661.1">
    <property type="nucleotide sequence ID" value="NZ_JAVDWE010000020.1"/>
</dbReference>
<keyword evidence="1" id="KW-0812">Transmembrane</keyword>
<keyword evidence="1" id="KW-1133">Transmembrane helix</keyword>
<feature type="domain" description="DUF305" evidence="2">
    <location>
        <begin position="105"/>
        <end position="159"/>
    </location>
</feature>
<accession>A0ABU1VI94</accession>
<evidence type="ECO:0000313" key="3">
    <source>
        <dbReference type="EMBL" id="MDR7097203.1"/>
    </source>
</evidence>
<feature type="transmembrane region" description="Helical" evidence="1">
    <location>
        <begin position="85"/>
        <end position="102"/>
    </location>
</feature>
<evidence type="ECO:0000313" key="4">
    <source>
        <dbReference type="Proteomes" id="UP001265550"/>
    </source>
</evidence>
<dbReference type="Gene3D" id="1.20.1260.10">
    <property type="match status" value="1"/>
</dbReference>
<dbReference type="InterPro" id="IPR012347">
    <property type="entry name" value="Ferritin-like"/>
</dbReference>
<comment type="caution">
    <text evidence="3">The sequence shown here is derived from an EMBL/GenBank/DDBJ whole genome shotgun (WGS) entry which is preliminary data.</text>
</comment>
<organism evidence="3 4">
    <name type="scientific">Hydrogenophaga laconesensis</name>
    <dbReference type="NCBI Taxonomy" id="1805971"/>
    <lineage>
        <taxon>Bacteria</taxon>
        <taxon>Pseudomonadati</taxon>
        <taxon>Pseudomonadota</taxon>
        <taxon>Betaproteobacteria</taxon>
        <taxon>Burkholderiales</taxon>
        <taxon>Comamonadaceae</taxon>
        <taxon>Hydrogenophaga</taxon>
    </lineage>
</organism>
<feature type="transmembrane region" description="Helical" evidence="1">
    <location>
        <begin position="55"/>
        <end position="73"/>
    </location>
</feature>
<reference evidence="3 4" key="1">
    <citation type="submission" date="2023-07" db="EMBL/GenBank/DDBJ databases">
        <title>Sorghum-associated microbial communities from plants grown in Nebraska, USA.</title>
        <authorList>
            <person name="Schachtman D."/>
        </authorList>
    </citation>
    <scope>NUCLEOTIDE SEQUENCE [LARGE SCALE GENOMIC DNA]</scope>
    <source>
        <strain evidence="3 4">BE240</strain>
    </source>
</reference>
<feature type="transmembrane region" description="Helical" evidence="1">
    <location>
        <begin position="21"/>
        <end position="43"/>
    </location>
</feature>
<keyword evidence="4" id="KW-1185">Reference proteome</keyword>
<dbReference type="InterPro" id="IPR005183">
    <property type="entry name" value="DUF305_CopM-like"/>
</dbReference>
<dbReference type="Pfam" id="PF03713">
    <property type="entry name" value="DUF305"/>
    <property type="match status" value="1"/>
</dbReference>
<gene>
    <name evidence="3" type="ORF">J2X09_004977</name>
</gene>
<keyword evidence="1" id="KW-0472">Membrane</keyword>